<comment type="pathway">
    <text evidence="1">Siderophore biosynthesis.</text>
</comment>
<dbReference type="InterPro" id="IPR010071">
    <property type="entry name" value="AA_adenyl_dom"/>
</dbReference>
<dbReference type="GO" id="GO:0043041">
    <property type="term" value="P:amino acid activation for nonribosomal peptide biosynthetic process"/>
    <property type="evidence" value="ECO:0007669"/>
    <property type="project" value="TreeGrafter"/>
</dbReference>
<dbReference type="InterPro" id="IPR036736">
    <property type="entry name" value="ACP-like_sf"/>
</dbReference>
<dbReference type="InterPro" id="IPR000873">
    <property type="entry name" value="AMP-dep_synth/lig_dom"/>
</dbReference>
<dbReference type="Pfam" id="PF00550">
    <property type="entry name" value="PP-binding"/>
    <property type="match status" value="3"/>
</dbReference>
<dbReference type="Gene3D" id="1.10.1200.10">
    <property type="entry name" value="ACP-like"/>
    <property type="match status" value="3"/>
</dbReference>
<dbReference type="GO" id="GO:0005737">
    <property type="term" value="C:cytoplasm"/>
    <property type="evidence" value="ECO:0007669"/>
    <property type="project" value="TreeGrafter"/>
</dbReference>
<evidence type="ECO:0000256" key="5">
    <source>
        <dbReference type="ARBA" id="ARBA00029454"/>
    </source>
</evidence>
<gene>
    <name evidence="7" type="ORF">LTR78_001047</name>
</gene>
<feature type="domain" description="Carrier" evidence="6">
    <location>
        <begin position="719"/>
        <end position="796"/>
    </location>
</feature>
<dbReference type="InterPro" id="IPR020806">
    <property type="entry name" value="PKS_PP-bd"/>
</dbReference>
<dbReference type="InterPro" id="IPR045851">
    <property type="entry name" value="AMP-bd_C_sf"/>
</dbReference>
<dbReference type="SUPFAM" id="SSF52777">
    <property type="entry name" value="CoA-dependent acyltransferases"/>
    <property type="match status" value="7"/>
</dbReference>
<dbReference type="Gene3D" id="3.40.50.12780">
    <property type="entry name" value="N-terminal domain of ligase-like"/>
    <property type="match status" value="1"/>
</dbReference>
<reference evidence="7" key="1">
    <citation type="submission" date="2023-07" db="EMBL/GenBank/DDBJ databases">
        <title>Black Yeasts Isolated from many extreme environments.</title>
        <authorList>
            <person name="Coleine C."/>
            <person name="Stajich J.E."/>
            <person name="Selbmann L."/>
        </authorList>
    </citation>
    <scope>NUCLEOTIDE SEQUENCE</scope>
    <source>
        <strain evidence="7">CCFEE 5485</strain>
    </source>
</reference>
<dbReference type="SMART" id="SM00823">
    <property type="entry name" value="PKS_PP"/>
    <property type="match status" value="3"/>
</dbReference>
<comment type="similarity">
    <text evidence="5">Belongs to the NRP synthetase family.</text>
</comment>
<dbReference type="GO" id="GO:0016874">
    <property type="term" value="F:ligase activity"/>
    <property type="evidence" value="ECO:0007669"/>
    <property type="project" value="UniProtKB-KW"/>
</dbReference>
<evidence type="ECO:0000259" key="6">
    <source>
        <dbReference type="PROSITE" id="PS50075"/>
    </source>
</evidence>
<dbReference type="NCBIfam" id="TIGR01733">
    <property type="entry name" value="AA-adenyl-dom"/>
    <property type="match status" value="1"/>
</dbReference>
<dbReference type="InterPro" id="IPR042099">
    <property type="entry name" value="ANL_N_sf"/>
</dbReference>
<proteinExistence type="inferred from homology"/>
<dbReference type="InterPro" id="IPR006162">
    <property type="entry name" value="Ppantetheine_attach_site"/>
</dbReference>
<dbReference type="GO" id="GO:0044550">
    <property type="term" value="P:secondary metabolite biosynthetic process"/>
    <property type="evidence" value="ECO:0007669"/>
    <property type="project" value="TreeGrafter"/>
</dbReference>
<protein>
    <submittedName>
        <fullName evidence="7">NRPS</fullName>
    </submittedName>
</protein>
<dbReference type="PROSITE" id="PS50075">
    <property type="entry name" value="CARRIER"/>
    <property type="match status" value="3"/>
</dbReference>
<comment type="caution">
    <text evidence="7">The sequence shown here is derived from an EMBL/GenBank/DDBJ whole genome shotgun (WGS) entry which is preliminary data.</text>
</comment>
<dbReference type="PROSITE" id="PS00012">
    <property type="entry name" value="PHOSPHOPANTETHEINE"/>
    <property type="match status" value="2"/>
</dbReference>
<organism evidence="7 8">
    <name type="scientific">Recurvomyces mirabilis</name>
    <dbReference type="NCBI Taxonomy" id="574656"/>
    <lineage>
        <taxon>Eukaryota</taxon>
        <taxon>Fungi</taxon>
        <taxon>Dikarya</taxon>
        <taxon>Ascomycota</taxon>
        <taxon>Pezizomycotina</taxon>
        <taxon>Dothideomycetes</taxon>
        <taxon>Dothideomycetidae</taxon>
        <taxon>Mycosphaerellales</taxon>
        <taxon>Teratosphaeriaceae</taxon>
        <taxon>Recurvomyces</taxon>
    </lineage>
</organism>
<dbReference type="GO" id="GO:0031177">
    <property type="term" value="F:phosphopantetheine binding"/>
    <property type="evidence" value="ECO:0007669"/>
    <property type="project" value="InterPro"/>
</dbReference>
<evidence type="ECO:0000313" key="7">
    <source>
        <dbReference type="EMBL" id="KAK3679486.1"/>
    </source>
</evidence>
<keyword evidence="2" id="KW-0596">Phosphopantetheine</keyword>
<sequence>MLLSAYTGEENVVFGTVFSARSSSATQATAFPAISTIPVVCKNAAETAKVIAQMVEYNATASRHRFTPLSELQQIAGDVRRALFDTVFVYQKITGSRNETNALSVLRETASVEYTVSMELEMTKNGRLAAHLTYNTSKVTAEHAQLLLAQYESKLGDLLGHPLDTSDSKLYSIVPARTPRLPSKAAFLHDFVELSADEYPDRPALEFISALGHGKAGKKIWTYRALNERANQLAHRLRQEGIIAGSIVATRMDKCAEASISFIAILKAGCSFLALDPELPQARQEFILKDSGAAALLVDPPGAKRQQAGTPVTIVVQECELANQPTKNVVSGLQDVSATCYCLYTSGTTGTPKGCEISHENAVQAILAFQKLFEGRWTESSRWLQFASYWFDVSVLEHFWSWSVGITMVGASRDMVLEDLSGSIQSSRITHIALTPSLARLVDPEDVPSLHGGVFITGGEALKQEIIDSWGLYSTVCNFYGPTETTIGVTSNTFLGCDAKSTNIGRPFSNVGVFVLQPNSDQAVLRGAVGELCVSGKLVGKGYLNRPDLTSKAFQYLDRYNETVYRTGDLVRLLAGGSISFVGRKDTQSKLRGQRLEVAEIDSVIKSSSPLIEDAHSLVIKSDDEVKQTLVSFCTSGGPGQRRKSEIDHSPASKSLVTKVMDVCRGHLPGYMVPTHIVPLTTWPLTVNNKIDSKQLIKLYSSMTTITSDSQDRVQGAERPLNEAEKIICTTVATMLKLDRSLVQRHTNFFSLGLSSVSAITLASLLKRCGVRTVSVGTIMQYPTIFELAAATGDEETDHSKSNHVREALLSLSAYALRHRTSALRTLKIPMHDIEAITPCTGLQTGLLLECIRQPERPYFNEFRYRLRDVNHERLRRAFERIVAATQILRARFVQSDDGFVQVILKNIDLPWHHVRPSLDVAVCHMASMRLQWCEMNSEQITQPFQVVIYEHPGWSELVLYAHHAIYDGTSWDLMMDALAEAYKNNSTPDCGPRFTDVLPHGPICHMAEAERFWRQRMEGFRHQPLRKATSDPGDTITANLCIKDMAGIEQLRKDLGVSHQALLQACFEVAIKQPFSDSTSYGQVVSGRSIAFERADCIIGPLFNTIPVVLSVDPGDSWASLIRRCHQMNTTLLPYQHTPLRDIRKWCGWSSTDSIFDVLFVFQHSTKQPLGEKYDLWSVVEQPPRADYPLSLELTMMPNATLQATIVAQADVVDHNILEAMLGSFVTALSAVGTDPDRSIAQDFTISSKVANDSRSHEARLQPYLNGVHNFSWTEQALKLRSTIAQIAGVQGDVVDEHTSIFALGMDSIDAVKLASRAKKSGFVLPVSKILQCQTIARMLEAIGQSGDNAVSDGDLNDRLVEQSKALFGAIRTEHGYSVSCVEKVLPATPSQEALVADMIRSDFQDYYNHDVLELDSQTDVRRLNDALQQVVNGSSILRTGFYEVTAADVDATFAQVIWPSSFIQIQEAAIETDIETILRTVTEEVKGCRNGQPLLRLMMASNTTNRYLIISLAHAQYDGHSLALLHEDIWLAYGGEYVLRPPYEGSIQQAISSTEEAARKFWSSSFSEAQRQPFPQRAALESGEIVHRAEKSSKLSSATVRSFCQANSISVQALAQTCWSLVLASHTKALEVTFGVVLACRDSEEAERIMFPMMNTVPVRAALHGTKLEILRAMQSSIDDMRPYQRTPLRTIQAVCSDAAEDRSGSGLFDALFIYQHRPEARKTRTHPLYKSVGGRSSVEYPVAVEMEAVGDNMLMRCACKSSVLDEEGTNNLLNQLDTVLESIVNTPTEPTVTFREGGQVSIGTLPAFTLTSNTTDKPVAKPIGPTNVQDGLSATALLIRETLAQVAKVPADSISPIATIETIGIDSISAIKVAAVLRKKSIRLPVSEILRARTIHRMAEAAESMSKAKEPENVNAEAVVVQVLQERGLTDLSSRFGIDLCDVQAVLPATAGQVYMLSTWLQSAGQLFYPTFSYEIQTSLGEDRLRHAWEQLVKRHDVLRTVFCATNDSSIPAVQVVFKSVPGSFNTDIVQQSEARVLLQPMVSLFTEQTNKSWLLKLTIHHALYDAVSLPLLMQDYSSLLNDKEPVQLSIQSADVLALSITEAAQDKQREFWRSYFKDLHAPALKQPTISGAQNRVELFKPGLFSDTAGLESVARQEGVTIQALLFATYAKVYLSLTTSNSASTKADGKEHDVFLGIYLSNRSHLPDLDKLAAPTLNLVPLRVRHPATKTILGVAREIQRDLQAIGTAENSAVGLWRIKEWTGAKIDTFVNFLKLPEGVKNDEVERRGGTVVLREMVGRRREGYARVAGPGDDHVGFTPPKALSGLKVKDAYSYSLDLEATVTNGRLDLGLFCPEEMLGLQEAQDVMVELECLLEKLVGKAKE</sequence>
<evidence type="ECO:0000313" key="8">
    <source>
        <dbReference type="Proteomes" id="UP001274830"/>
    </source>
</evidence>
<keyword evidence="8" id="KW-1185">Reference proteome</keyword>
<keyword evidence="3" id="KW-0597">Phosphoprotein</keyword>
<dbReference type="InterPro" id="IPR023213">
    <property type="entry name" value="CAT-like_dom_sf"/>
</dbReference>
<dbReference type="Gene3D" id="3.30.559.10">
    <property type="entry name" value="Chloramphenicol acetyltransferase-like domain"/>
    <property type="match status" value="3"/>
</dbReference>
<evidence type="ECO:0000256" key="3">
    <source>
        <dbReference type="ARBA" id="ARBA00022553"/>
    </source>
</evidence>
<dbReference type="PANTHER" id="PTHR45527">
    <property type="entry name" value="NONRIBOSOMAL PEPTIDE SYNTHETASE"/>
    <property type="match status" value="1"/>
</dbReference>
<dbReference type="CDD" id="cd05918">
    <property type="entry name" value="A_NRPS_SidN3_like"/>
    <property type="match status" value="1"/>
</dbReference>
<evidence type="ECO:0000256" key="2">
    <source>
        <dbReference type="ARBA" id="ARBA00022450"/>
    </source>
</evidence>
<dbReference type="PANTHER" id="PTHR45527:SF1">
    <property type="entry name" value="FATTY ACID SYNTHASE"/>
    <property type="match status" value="1"/>
</dbReference>
<dbReference type="InterPro" id="IPR001242">
    <property type="entry name" value="Condensation_dom"/>
</dbReference>
<dbReference type="FunFam" id="3.30.300.30:FF:000033">
    <property type="entry name" value="Nonribosomal siderophore peptide synthase SidC"/>
    <property type="match status" value="1"/>
</dbReference>
<accession>A0AAE0WW75</accession>
<dbReference type="Gene3D" id="3.30.300.30">
    <property type="match status" value="1"/>
</dbReference>
<dbReference type="SUPFAM" id="SSF56801">
    <property type="entry name" value="Acetyl-CoA synthetase-like"/>
    <property type="match status" value="1"/>
</dbReference>
<dbReference type="InterPro" id="IPR009081">
    <property type="entry name" value="PP-bd_ACP"/>
</dbReference>
<dbReference type="Gene3D" id="3.30.559.30">
    <property type="entry name" value="Nonribosomal peptide synthetase, condensation domain"/>
    <property type="match status" value="4"/>
</dbReference>
<dbReference type="EMBL" id="JAUTXT010000002">
    <property type="protein sequence ID" value="KAK3679486.1"/>
    <property type="molecule type" value="Genomic_DNA"/>
</dbReference>
<dbReference type="Pfam" id="PF00501">
    <property type="entry name" value="AMP-binding"/>
    <property type="match status" value="1"/>
</dbReference>
<keyword evidence="4" id="KW-0436">Ligase</keyword>
<evidence type="ECO:0000256" key="1">
    <source>
        <dbReference type="ARBA" id="ARBA00004924"/>
    </source>
</evidence>
<dbReference type="Pfam" id="PF00668">
    <property type="entry name" value="Condensation"/>
    <property type="match status" value="4"/>
</dbReference>
<feature type="domain" description="Carrier" evidence="6">
    <location>
        <begin position="1272"/>
        <end position="1348"/>
    </location>
</feature>
<feature type="domain" description="Carrier" evidence="6">
    <location>
        <begin position="1836"/>
        <end position="1909"/>
    </location>
</feature>
<evidence type="ECO:0000256" key="4">
    <source>
        <dbReference type="ARBA" id="ARBA00022598"/>
    </source>
</evidence>
<name>A0AAE0WW75_9PEZI</name>
<dbReference type="SUPFAM" id="SSF47336">
    <property type="entry name" value="ACP-like"/>
    <property type="match status" value="3"/>
</dbReference>
<dbReference type="Proteomes" id="UP001274830">
    <property type="component" value="Unassembled WGS sequence"/>
</dbReference>